<dbReference type="EMBL" id="AGJL01000002">
    <property type="protein sequence ID" value="EHP89551.1"/>
    <property type="molecule type" value="Genomic_DNA"/>
</dbReference>
<dbReference type="Proteomes" id="UP000003706">
    <property type="component" value="Unassembled WGS sequence"/>
</dbReference>
<evidence type="ECO:0008006" key="3">
    <source>
        <dbReference type="Google" id="ProtNLM"/>
    </source>
</evidence>
<evidence type="ECO:0000313" key="2">
    <source>
        <dbReference type="Proteomes" id="UP000003706"/>
    </source>
</evidence>
<accession>H1KWH4</accession>
<name>H1KWH4_9EURY</name>
<keyword evidence="2" id="KW-1185">Reference proteome</keyword>
<comment type="caution">
    <text evidence="1">The sequence shown here is derived from an EMBL/GenBank/DDBJ whole genome shotgun (WGS) entry which is preliminary data.</text>
</comment>
<dbReference type="AlphaFoldDB" id="H1KWH4"/>
<evidence type="ECO:0000313" key="1">
    <source>
        <dbReference type="EMBL" id="EHP89551.1"/>
    </source>
</evidence>
<dbReference type="STRING" id="647171.MetfoDRAFT_0147"/>
<protein>
    <recommendedName>
        <fullName evidence="3">SAM-dependent methyltransferase</fullName>
    </recommendedName>
</protein>
<sequence>MNKWEKIHKEREWGKYPNEELVRFIGKNFFKYGKEIGKI</sequence>
<gene>
    <name evidence="1" type="ORF">MetfoDRAFT_0147</name>
</gene>
<proteinExistence type="predicted"/>
<reference evidence="1 2" key="1">
    <citation type="submission" date="2011-09" db="EMBL/GenBank/DDBJ databases">
        <title>The draft genome of Methanotorris formicicus Mc-S-70.</title>
        <authorList>
            <consortium name="US DOE Joint Genome Institute (JGI-PGF)"/>
            <person name="Lucas S."/>
            <person name="Han J."/>
            <person name="Lapidus A."/>
            <person name="Cheng J.-F."/>
            <person name="Goodwin L."/>
            <person name="Pitluck S."/>
            <person name="Peters L."/>
            <person name="Land M.L."/>
            <person name="Hauser L."/>
            <person name="Sieprawska-Lupa M."/>
            <person name="Takai K."/>
            <person name="Miyazaki J."/>
            <person name="Whitman W."/>
            <person name="Woyke T.J."/>
        </authorList>
    </citation>
    <scope>NUCLEOTIDE SEQUENCE [LARGE SCALE GENOMIC DNA]</scope>
    <source>
        <strain evidence="1 2">Mc-S-70</strain>
    </source>
</reference>
<organism evidence="1 2">
    <name type="scientific">Methanotorris formicicus Mc-S-70</name>
    <dbReference type="NCBI Taxonomy" id="647171"/>
    <lineage>
        <taxon>Archaea</taxon>
        <taxon>Methanobacteriati</taxon>
        <taxon>Methanobacteriota</taxon>
        <taxon>Methanomada group</taxon>
        <taxon>Methanococci</taxon>
        <taxon>Methanococcales</taxon>
        <taxon>Methanocaldococcaceae</taxon>
        <taxon>Methanotorris</taxon>
    </lineage>
</organism>